<organism evidence="1 2">
    <name type="scientific">Stylosanthes scabra</name>
    <dbReference type="NCBI Taxonomy" id="79078"/>
    <lineage>
        <taxon>Eukaryota</taxon>
        <taxon>Viridiplantae</taxon>
        <taxon>Streptophyta</taxon>
        <taxon>Embryophyta</taxon>
        <taxon>Tracheophyta</taxon>
        <taxon>Spermatophyta</taxon>
        <taxon>Magnoliopsida</taxon>
        <taxon>eudicotyledons</taxon>
        <taxon>Gunneridae</taxon>
        <taxon>Pentapetalae</taxon>
        <taxon>rosids</taxon>
        <taxon>fabids</taxon>
        <taxon>Fabales</taxon>
        <taxon>Fabaceae</taxon>
        <taxon>Papilionoideae</taxon>
        <taxon>50 kb inversion clade</taxon>
        <taxon>dalbergioids sensu lato</taxon>
        <taxon>Dalbergieae</taxon>
        <taxon>Pterocarpus clade</taxon>
        <taxon>Stylosanthes</taxon>
    </lineage>
</organism>
<proteinExistence type="predicted"/>
<dbReference type="EMBL" id="JASCZI010000703">
    <property type="protein sequence ID" value="MED6113047.1"/>
    <property type="molecule type" value="Genomic_DNA"/>
</dbReference>
<sequence length="471" mass="54111">MNLKNLTNFSFPISDLLMDLPEKYTNQIMLSDPNNPECDSVATLSRILPSPMFHYLRELKFDGCQSLTELPDNISLLSFLSFLSLHNTNVMTFPETIKTLLRLRRVTICHCERLQILPALPPSVHSLKLWDCKSLRKVSSSTEQLKRQHATTFTFLNCMKLDEESYNTILKDAIVRMEFRAKAQQQSAGLEESKKEECTNVDDDFGDDFIYEQNKNVGKICYFLPITGGKLGDLFHDSCAQKSITIQVPQLSNFFGFIFYLVVHPIQPCDVGDEELEIMFGFESYLETSWGERTRIASSCSIAWNCEFYHGFKLNVVSDHVLLWYDPECCKQIMEIIGGRKATDDEQNANLTVKFVARLPTKEEVAIKACGIRWIYPNMEDESRRCRFKRRREDFELEAIASRNQEKGLDSDDGQELVPPTKKFKHGFLEAPSIIEVESVEDLRKKLQQVLHIQFDGDSCSSAEFKLGYTV</sequence>
<gene>
    <name evidence="1" type="ORF">PIB30_067398</name>
</gene>
<dbReference type="InterPro" id="IPR032675">
    <property type="entry name" value="LRR_dom_sf"/>
</dbReference>
<accession>A0ABU6QMI9</accession>
<dbReference type="Gene3D" id="3.80.10.10">
    <property type="entry name" value="Ribonuclease Inhibitor"/>
    <property type="match status" value="1"/>
</dbReference>
<dbReference type="Proteomes" id="UP001341840">
    <property type="component" value="Unassembled WGS sequence"/>
</dbReference>
<evidence type="ECO:0000313" key="1">
    <source>
        <dbReference type="EMBL" id="MED6113047.1"/>
    </source>
</evidence>
<evidence type="ECO:0000313" key="2">
    <source>
        <dbReference type="Proteomes" id="UP001341840"/>
    </source>
</evidence>
<protein>
    <submittedName>
        <fullName evidence="1">Uncharacterized protein</fullName>
    </submittedName>
</protein>
<comment type="caution">
    <text evidence="1">The sequence shown here is derived from an EMBL/GenBank/DDBJ whole genome shotgun (WGS) entry which is preliminary data.</text>
</comment>
<name>A0ABU6QMI9_9FABA</name>
<keyword evidence="2" id="KW-1185">Reference proteome</keyword>
<reference evidence="1 2" key="1">
    <citation type="journal article" date="2023" name="Plants (Basel)">
        <title>Bridging the Gap: Combining Genomics and Transcriptomics Approaches to Understand Stylosanthes scabra, an Orphan Legume from the Brazilian Caatinga.</title>
        <authorList>
            <person name="Ferreira-Neto J.R.C."/>
            <person name="da Silva M.D."/>
            <person name="Binneck E."/>
            <person name="de Melo N.F."/>
            <person name="da Silva R.H."/>
            <person name="de Melo A.L.T.M."/>
            <person name="Pandolfi V."/>
            <person name="Bustamante F.O."/>
            <person name="Brasileiro-Vidal A.C."/>
            <person name="Benko-Iseppon A.M."/>
        </authorList>
    </citation>
    <scope>NUCLEOTIDE SEQUENCE [LARGE SCALE GENOMIC DNA]</scope>
    <source>
        <tissue evidence="1">Leaves</tissue>
    </source>
</reference>
<dbReference type="SUPFAM" id="SSF52058">
    <property type="entry name" value="L domain-like"/>
    <property type="match status" value="1"/>
</dbReference>